<organism evidence="2 3">
    <name type="scientific">Actinomadura harenae</name>
    <dbReference type="NCBI Taxonomy" id="2483351"/>
    <lineage>
        <taxon>Bacteria</taxon>
        <taxon>Bacillati</taxon>
        <taxon>Actinomycetota</taxon>
        <taxon>Actinomycetes</taxon>
        <taxon>Streptosporangiales</taxon>
        <taxon>Thermomonosporaceae</taxon>
        <taxon>Actinomadura</taxon>
    </lineage>
</organism>
<proteinExistence type="predicted"/>
<dbReference type="InterPro" id="IPR008969">
    <property type="entry name" value="CarboxyPept-like_regulatory"/>
</dbReference>
<dbReference type="AlphaFoldDB" id="A0A3M2LXG8"/>
<keyword evidence="3" id="KW-1185">Reference proteome</keyword>
<evidence type="ECO:0000313" key="3">
    <source>
        <dbReference type="Proteomes" id="UP000282674"/>
    </source>
</evidence>
<feature type="chain" id="PRO_5018327639" description="Carboxypeptidase regulatory-like domain-containing protein" evidence="1">
    <location>
        <begin position="21"/>
        <end position="634"/>
    </location>
</feature>
<evidence type="ECO:0000256" key="1">
    <source>
        <dbReference type="SAM" id="SignalP"/>
    </source>
</evidence>
<sequence>MSLFTVVALLPLASPASAEAAFAPIVADASITVKDGKATPQVRLLSATADAKVEFRLRLKGATEPYAVVPDVPFGYGIPGQGAVWARQSPTDLKPGRTYLDLTVSDPSGGRLDVPQAAFIDSPAGVFTVSGLGVRTVTSAFTITTVVAHSGPVSKIVARLYRRGTAEQVGEDVVPTLRSTLKYSTYTRSDYAAAFDPPVGDYEVAISAWDEQGDVRTTRTSVISRKLVQRLVDLRSDPTWTDVNHPDATITGRVVDPAGQPLSGVTVGSGAPRTTTAEDGTFSLNVKATQDHVGVVALEHGDYAEASAQLAVERRPVNTRMIITASTAKAHAGDTIKLSGQLDVADLAGWRPFPGRTVSLFFWDGAVPGKEIPAGSAVTDANGRYSVNATVPGNGTWIARFNPALIDPDYWDSSARTDIRADFATQILAVGKPASPAAYRSSVTMTGQVVRRNAPSAQVPVRNGFVHLQFSADGKNWVNKGDASTDANGRFRVSGLASADGHWRARFEGNTPSHGSWDDPSTTASFYVDTKYKTAITSFDASPEPVKKGRTLTVKGKITKFTGAWQPAAGAALTIYFKPKGSTKWKAMGTTKSDRNGRFTKAFKASADGTWAAAYAGSSTYLGIWSAGDYVDVR</sequence>
<reference evidence="2 3" key="1">
    <citation type="submission" date="2018-10" db="EMBL/GenBank/DDBJ databases">
        <title>Isolation from soil.</title>
        <authorList>
            <person name="Hu J."/>
        </authorList>
    </citation>
    <scope>NUCLEOTIDE SEQUENCE [LARGE SCALE GENOMIC DNA]</scope>
    <source>
        <strain evidence="2 3">NEAU-Ht49</strain>
    </source>
</reference>
<evidence type="ECO:0000313" key="2">
    <source>
        <dbReference type="EMBL" id="RMI41912.1"/>
    </source>
</evidence>
<protein>
    <recommendedName>
        <fullName evidence="4">Carboxypeptidase regulatory-like domain-containing protein</fullName>
    </recommendedName>
</protein>
<dbReference type="SUPFAM" id="SSF49464">
    <property type="entry name" value="Carboxypeptidase regulatory domain-like"/>
    <property type="match status" value="1"/>
</dbReference>
<accession>A0A3M2LXG8</accession>
<comment type="caution">
    <text evidence="2">The sequence shown here is derived from an EMBL/GenBank/DDBJ whole genome shotgun (WGS) entry which is preliminary data.</text>
</comment>
<dbReference type="Proteomes" id="UP000282674">
    <property type="component" value="Unassembled WGS sequence"/>
</dbReference>
<gene>
    <name evidence="2" type="ORF">EBO15_21620</name>
</gene>
<name>A0A3M2LXG8_9ACTN</name>
<feature type="signal peptide" evidence="1">
    <location>
        <begin position="1"/>
        <end position="20"/>
    </location>
</feature>
<dbReference type="EMBL" id="RFFG01000038">
    <property type="protein sequence ID" value="RMI41912.1"/>
    <property type="molecule type" value="Genomic_DNA"/>
</dbReference>
<keyword evidence="1" id="KW-0732">Signal</keyword>
<evidence type="ECO:0008006" key="4">
    <source>
        <dbReference type="Google" id="ProtNLM"/>
    </source>
</evidence>